<feature type="compositionally biased region" description="Basic and acidic residues" evidence="1">
    <location>
        <begin position="254"/>
        <end position="273"/>
    </location>
</feature>
<feature type="compositionally biased region" description="Acidic residues" evidence="1">
    <location>
        <begin position="81"/>
        <end position="92"/>
    </location>
</feature>
<dbReference type="Proteomes" id="UP001177140">
    <property type="component" value="Unassembled WGS sequence"/>
</dbReference>
<proteinExistence type="predicted"/>
<evidence type="ECO:0000313" key="3">
    <source>
        <dbReference type="Proteomes" id="UP001177140"/>
    </source>
</evidence>
<feature type="non-terminal residue" evidence="2">
    <location>
        <position position="1"/>
    </location>
</feature>
<feature type="compositionally biased region" description="Acidic residues" evidence="1">
    <location>
        <begin position="100"/>
        <end position="119"/>
    </location>
</feature>
<gene>
    <name evidence="2" type="ORF">MKW94_018296</name>
</gene>
<organism evidence="2 3">
    <name type="scientific">Papaver nudicaule</name>
    <name type="common">Iceland poppy</name>
    <dbReference type="NCBI Taxonomy" id="74823"/>
    <lineage>
        <taxon>Eukaryota</taxon>
        <taxon>Viridiplantae</taxon>
        <taxon>Streptophyta</taxon>
        <taxon>Embryophyta</taxon>
        <taxon>Tracheophyta</taxon>
        <taxon>Spermatophyta</taxon>
        <taxon>Magnoliopsida</taxon>
        <taxon>Ranunculales</taxon>
        <taxon>Papaveraceae</taxon>
        <taxon>Papaveroideae</taxon>
        <taxon>Papaver</taxon>
    </lineage>
</organism>
<accession>A0AA41SJW4</accession>
<dbReference type="EMBL" id="JAJJMA010178587">
    <property type="protein sequence ID" value="MCL7037411.1"/>
    <property type="molecule type" value="Genomic_DNA"/>
</dbReference>
<reference evidence="2" key="1">
    <citation type="submission" date="2022-03" db="EMBL/GenBank/DDBJ databases">
        <title>A functionally conserved STORR gene fusion in Papaver species that diverged 16.8 million years ago.</title>
        <authorList>
            <person name="Catania T."/>
        </authorList>
    </citation>
    <scope>NUCLEOTIDE SEQUENCE</scope>
    <source>
        <strain evidence="2">S-191538</strain>
    </source>
</reference>
<feature type="compositionally biased region" description="Gly residues" evidence="1">
    <location>
        <begin position="53"/>
        <end position="67"/>
    </location>
</feature>
<evidence type="ECO:0000313" key="2">
    <source>
        <dbReference type="EMBL" id="MCL7037411.1"/>
    </source>
</evidence>
<feature type="compositionally biased region" description="Basic and acidic residues" evidence="1">
    <location>
        <begin position="120"/>
        <end position="139"/>
    </location>
</feature>
<evidence type="ECO:0000256" key="1">
    <source>
        <dbReference type="SAM" id="MobiDB-lite"/>
    </source>
</evidence>
<feature type="region of interest" description="Disordered" evidence="1">
    <location>
        <begin position="1"/>
        <end position="201"/>
    </location>
</feature>
<keyword evidence="3" id="KW-1185">Reference proteome</keyword>
<dbReference type="AlphaFoldDB" id="A0AA41SJW4"/>
<protein>
    <submittedName>
        <fullName evidence="2">Uncharacterized protein</fullName>
    </submittedName>
</protein>
<comment type="caution">
    <text evidence="2">The sequence shown here is derived from an EMBL/GenBank/DDBJ whole genome shotgun (WGS) entry which is preliminary data.</text>
</comment>
<feature type="region of interest" description="Disordered" evidence="1">
    <location>
        <begin position="254"/>
        <end position="281"/>
    </location>
</feature>
<feature type="compositionally biased region" description="Basic residues" evidence="1">
    <location>
        <begin position="1"/>
        <end position="18"/>
    </location>
</feature>
<name>A0AA41SJW4_PAPNU</name>
<feature type="compositionally biased region" description="Acidic residues" evidence="1">
    <location>
        <begin position="154"/>
        <end position="201"/>
    </location>
</feature>
<sequence length="281" mass="32044">TKNKQMRAKQSSQRRRRERAIERDAINGPARLQRDEEKVLAEVVEEGEVEGSEQGGEVGGSEVVGGGEAEDSEEEGKVGDSEAEDVEEEAEGSEQGGEVGDSEADEMERDVEDSEEDGEAGDREVDKMLNEEGEVRNNDVVDMDEGEVRNNDVVDMDEGEVEDEYGEETEEELEDEYGEETEEDEGVVEDEYGEETEEELELGMFSTKKLCIEWTEKETKWLKKKADLLSGQRKWSVPWGDILILGSHIFHPERTAEDLREKDRRMRGDTQRERTKRRRTM</sequence>